<protein>
    <submittedName>
        <fullName evidence="2">Uncharacterized protein</fullName>
    </submittedName>
</protein>
<feature type="signal peptide" evidence="1">
    <location>
        <begin position="1"/>
        <end position="15"/>
    </location>
</feature>
<evidence type="ECO:0000313" key="2">
    <source>
        <dbReference type="EMBL" id="KAL0470888.1"/>
    </source>
</evidence>
<name>A0ABR3DDX7_NEUIN</name>
<feature type="chain" id="PRO_5046226338" evidence="1">
    <location>
        <begin position="16"/>
        <end position="140"/>
    </location>
</feature>
<evidence type="ECO:0000256" key="1">
    <source>
        <dbReference type="SAM" id="SignalP"/>
    </source>
</evidence>
<keyword evidence="3" id="KW-1185">Reference proteome</keyword>
<evidence type="ECO:0000313" key="3">
    <source>
        <dbReference type="Proteomes" id="UP001451303"/>
    </source>
</evidence>
<gene>
    <name evidence="2" type="ORF">QR685DRAFT_571928</name>
</gene>
<accession>A0ABR3DDX7</accession>
<keyword evidence="1" id="KW-0732">Signal</keyword>
<dbReference type="Proteomes" id="UP001451303">
    <property type="component" value="Unassembled WGS sequence"/>
</dbReference>
<comment type="caution">
    <text evidence="2">The sequence shown here is derived from an EMBL/GenBank/DDBJ whole genome shotgun (WGS) entry which is preliminary data.</text>
</comment>
<dbReference type="EMBL" id="JAVLET010000004">
    <property type="protein sequence ID" value="KAL0470888.1"/>
    <property type="molecule type" value="Genomic_DNA"/>
</dbReference>
<reference evidence="2 3" key="1">
    <citation type="submission" date="2023-09" db="EMBL/GenBank/DDBJ databases">
        <title>Multi-omics analysis of a traditional fermented food reveals byproduct-associated fungal strains for waste-to-food upcycling.</title>
        <authorList>
            <consortium name="Lawrence Berkeley National Laboratory"/>
            <person name="Rekdal V.M."/>
            <person name="Villalobos-Escobedo J.M."/>
            <person name="Rodriguez-Valeron N."/>
            <person name="Garcia M.O."/>
            <person name="Vasquez D.P."/>
            <person name="Damayanti I."/>
            <person name="Sorensen P.M."/>
            <person name="Baidoo E.E."/>
            <person name="De Carvalho A.C."/>
            <person name="Riley R."/>
            <person name="Lipzen A."/>
            <person name="He G."/>
            <person name="Yan M."/>
            <person name="Haridas S."/>
            <person name="Daum C."/>
            <person name="Yoshinaga Y."/>
            <person name="Ng V."/>
            <person name="Grigoriev I.V."/>
            <person name="Munk R."/>
            <person name="Nuraida L."/>
            <person name="Wijaya C.H."/>
            <person name="Morales P.-C."/>
            <person name="Keasling J.D."/>
        </authorList>
    </citation>
    <scope>NUCLEOTIDE SEQUENCE [LARGE SCALE GENOMIC DNA]</scope>
    <source>
        <strain evidence="2 3">FGSC 2613</strain>
    </source>
</reference>
<proteinExistence type="predicted"/>
<sequence>MWHLTLIFLSCSVEGQIPAHEGQTAVQAYNPQRTSSSESIPIRTMVAYNQLNAAQNDIFQRLVPNPQRINPRYIRFPFPDEKNENVTEADLEKKTQTLDIGLGNAKLALCPQGVSRIDRGWSRVPTPYVPKLCVVVNDGG</sequence>
<organism evidence="2 3">
    <name type="scientific">Neurospora intermedia</name>
    <dbReference type="NCBI Taxonomy" id="5142"/>
    <lineage>
        <taxon>Eukaryota</taxon>
        <taxon>Fungi</taxon>
        <taxon>Dikarya</taxon>
        <taxon>Ascomycota</taxon>
        <taxon>Pezizomycotina</taxon>
        <taxon>Sordariomycetes</taxon>
        <taxon>Sordariomycetidae</taxon>
        <taxon>Sordariales</taxon>
        <taxon>Sordariaceae</taxon>
        <taxon>Neurospora</taxon>
    </lineage>
</organism>